<dbReference type="PANTHER" id="PTHR35024">
    <property type="entry name" value="HYPOTHETICAL CYTOSOLIC PROTEIN"/>
    <property type="match status" value="1"/>
</dbReference>
<name>A0A4R3YBC5_9PROT</name>
<gene>
    <name evidence="3" type="ORF">EDC63_103103</name>
</gene>
<dbReference type="PANTHER" id="PTHR35024:SF4">
    <property type="entry name" value="POLYMER-FORMING CYTOSKELETAL PROTEIN"/>
    <property type="match status" value="1"/>
</dbReference>
<dbReference type="OrthoDB" id="9179856at2"/>
<dbReference type="EMBL" id="SMCO01000003">
    <property type="protein sequence ID" value="TCV89031.1"/>
    <property type="molecule type" value="Genomic_DNA"/>
</dbReference>
<evidence type="ECO:0000313" key="4">
    <source>
        <dbReference type="Proteomes" id="UP000295367"/>
    </source>
</evidence>
<feature type="region of interest" description="Disordered" evidence="2">
    <location>
        <begin position="25"/>
        <end position="50"/>
    </location>
</feature>
<evidence type="ECO:0000256" key="2">
    <source>
        <dbReference type="SAM" id="MobiDB-lite"/>
    </source>
</evidence>
<comment type="caution">
    <text evidence="3">The sequence shown here is derived from an EMBL/GenBank/DDBJ whole genome shotgun (WGS) entry which is preliminary data.</text>
</comment>
<dbReference type="Proteomes" id="UP000295367">
    <property type="component" value="Unassembled WGS sequence"/>
</dbReference>
<keyword evidence="4" id="KW-1185">Reference proteome</keyword>
<evidence type="ECO:0000256" key="1">
    <source>
        <dbReference type="ARBA" id="ARBA00044755"/>
    </source>
</evidence>
<dbReference type="AlphaFoldDB" id="A0A4R3YBC5"/>
<proteinExistence type="inferred from homology"/>
<sequence>MLRNFMQPTTKNNLSEAITIVEKQVEARQETSPPAPKPAPREEGNKLTVGPNIKLKGSEITDCEILVVEGRVEASMNSRDIRIAEGGVFSGKAEIDVAEIRGSFEGELTARKQLVIYSTGKVTGTIRYGALTIEEGGVIEGEVAAISKGTQSAKTVNITEQQIKAVPSPSEKAKTEHIYASSVLGRTPLGGRRG</sequence>
<dbReference type="RefSeq" id="WP_124945940.1">
    <property type="nucleotide sequence ID" value="NZ_BHVT01000020.1"/>
</dbReference>
<comment type="similarity">
    <text evidence="1">Belongs to the bactofilin family.</text>
</comment>
<protein>
    <submittedName>
        <fullName evidence="3">Cytoskeletal protein CcmA (Bactofilin family)</fullName>
    </submittedName>
</protein>
<organism evidence="3 4">
    <name type="scientific">Sulfurirhabdus autotrophica</name>
    <dbReference type="NCBI Taxonomy" id="1706046"/>
    <lineage>
        <taxon>Bacteria</taxon>
        <taxon>Pseudomonadati</taxon>
        <taxon>Pseudomonadota</taxon>
        <taxon>Betaproteobacteria</taxon>
        <taxon>Nitrosomonadales</taxon>
        <taxon>Sulfuricellaceae</taxon>
        <taxon>Sulfurirhabdus</taxon>
    </lineage>
</organism>
<evidence type="ECO:0000313" key="3">
    <source>
        <dbReference type="EMBL" id="TCV89031.1"/>
    </source>
</evidence>
<dbReference type="InterPro" id="IPR007607">
    <property type="entry name" value="BacA/B"/>
</dbReference>
<dbReference type="Pfam" id="PF04519">
    <property type="entry name" value="Bactofilin"/>
    <property type="match status" value="1"/>
</dbReference>
<accession>A0A4R3YBC5</accession>
<reference evidence="3 4" key="1">
    <citation type="submission" date="2019-03" db="EMBL/GenBank/DDBJ databases">
        <title>Genomic Encyclopedia of Type Strains, Phase IV (KMG-IV): sequencing the most valuable type-strain genomes for metagenomic binning, comparative biology and taxonomic classification.</title>
        <authorList>
            <person name="Goeker M."/>
        </authorList>
    </citation>
    <scope>NUCLEOTIDE SEQUENCE [LARGE SCALE GENOMIC DNA]</scope>
    <source>
        <strain evidence="3 4">DSM 100309</strain>
    </source>
</reference>